<evidence type="ECO:0000256" key="6">
    <source>
        <dbReference type="ARBA" id="ARBA00013950"/>
    </source>
</evidence>
<evidence type="ECO:0000256" key="8">
    <source>
        <dbReference type="ARBA" id="ARBA00022679"/>
    </source>
</evidence>
<evidence type="ECO:0000313" key="14">
    <source>
        <dbReference type="Proteomes" id="UP000563524"/>
    </source>
</evidence>
<dbReference type="NCBIfam" id="NF006767">
    <property type="entry name" value="PRK09289.1"/>
    <property type="match status" value="1"/>
</dbReference>
<keyword evidence="9" id="KW-0677">Repeat</keyword>
<keyword evidence="7" id="KW-0686">Riboflavin biosynthesis</keyword>
<organism evidence="13 14">
    <name type="scientific">Parvularcula dongshanensis</name>
    <dbReference type="NCBI Taxonomy" id="1173995"/>
    <lineage>
        <taxon>Bacteria</taxon>
        <taxon>Pseudomonadati</taxon>
        <taxon>Pseudomonadota</taxon>
        <taxon>Alphaproteobacteria</taxon>
        <taxon>Parvularculales</taxon>
        <taxon>Parvularculaceae</taxon>
        <taxon>Parvularcula</taxon>
    </lineage>
</organism>
<feature type="repeat" description="Lumazine-binding" evidence="11">
    <location>
        <begin position="97"/>
        <end position="193"/>
    </location>
</feature>
<evidence type="ECO:0000256" key="9">
    <source>
        <dbReference type="ARBA" id="ARBA00022737"/>
    </source>
</evidence>
<dbReference type="GO" id="GO:0009231">
    <property type="term" value="P:riboflavin biosynthetic process"/>
    <property type="evidence" value="ECO:0007669"/>
    <property type="project" value="UniProtKB-KW"/>
</dbReference>
<proteinExistence type="predicted"/>
<dbReference type="PANTHER" id="PTHR21098">
    <property type="entry name" value="RIBOFLAVIN SYNTHASE ALPHA CHAIN"/>
    <property type="match status" value="1"/>
</dbReference>
<dbReference type="SUPFAM" id="SSF63380">
    <property type="entry name" value="Riboflavin synthase domain-like"/>
    <property type="match status" value="2"/>
</dbReference>
<dbReference type="FunFam" id="2.40.30.20:FF:000003">
    <property type="entry name" value="Riboflavin synthase, alpha subunit"/>
    <property type="match status" value="1"/>
</dbReference>
<feature type="repeat" description="Lumazine-binding" evidence="11">
    <location>
        <begin position="1"/>
        <end position="96"/>
    </location>
</feature>
<gene>
    <name evidence="13" type="ORF">GGQ59_002583</name>
</gene>
<protein>
    <recommendedName>
        <fullName evidence="6 10">Riboflavin synthase</fullName>
        <ecNumber evidence="5 10">2.5.1.9</ecNumber>
    </recommendedName>
</protein>
<dbReference type="GO" id="GO:0004746">
    <property type="term" value="F:riboflavin synthase activity"/>
    <property type="evidence" value="ECO:0007669"/>
    <property type="project" value="UniProtKB-UniRule"/>
</dbReference>
<dbReference type="NCBIfam" id="TIGR00187">
    <property type="entry name" value="ribE"/>
    <property type="match status" value="1"/>
</dbReference>
<dbReference type="InterPro" id="IPR023366">
    <property type="entry name" value="ATP_synth_asu-like_sf"/>
</dbReference>
<comment type="caution">
    <text evidence="13">The sequence shown here is derived from an EMBL/GenBank/DDBJ whole genome shotgun (WGS) entry which is preliminary data.</text>
</comment>
<dbReference type="EMBL" id="JACHOB010000006">
    <property type="protein sequence ID" value="MBB4660039.1"/>
    <property type="molecule type" value="Genomic_DNA"/>
</dbReference>
<evidence type="ECO:0000256" key="7">
    <source>
        <dbReference type="ARBA" id="ARBA00022619"/>
    </source>
</evidence>
<dbReference type="InterPro" id="IPR017938">
    <property type="entry name" value="Riboflavin_synthase-like_b-brl"/>
</dbReference>
<dbReference type="PANTHER" id="PTHR21098:SF0">
    <property type="entry name" value="RIBOFLAVIN SYNTHASE"/>
    <property type="match status" value="1"/>
</dbReference>
<name>A0A840I5B7_9PROT</name>
<feature type="domain" description="Lumazine-binding" evidence="12">
    <location>
        <begin position="97"/>
        <end position="193"/>
    </location>
</feature>
<evidence type="ECO:0000256" key="4">
    <source>
        <dbReference type="ARBA" id="ARBA00011233"/>
    </source>
</evidence>
<comment type="function">
    <text evidence="2">Catalyzes the dismutation of two molecules of 6,7-dimethyl-8-ribityllumazine, resulting in the formation of riboflavin and 5-amino-6-(D-ribitylamino)uracil.</text>
</comment>
<evidence type="ECO:0000256" key="11">
    <source>
        <dbReference type="PROSITE-ProRule" id="PRU00524"/>
    </source>
</evidence>
<dbReference type="Pfam" id="PF00677">
    <property type="entry name" value="Lum_binding"/>
    <property type="match status" value="2"/>
</dbReference>
<evidence type="ECO:0000256" key="5">
    <source>
        <dbReference type="ARBA" id="ARBA00012827"/>
    </source>
</evidence>
<dbReference type="AlphaFoldDB" id="A0A840I5B7"/>
<evidence type="ECO:0000313" key="13">
    <source>
        <dbReference type="EMBL" id="MBB4660039.1"/>
    </source>
</evidence>
<accession>A0A840I5B7</accession>
<dbReference type="Gene3D" id="2.40.30.20">
    <property type="match status" value="2"/>
</dbReference>
<dbReference type="PIRSF" id="PIRSF000498">
    <property type="entry name" value="Riboflavin_syn_A"/>
    <property type="match status" value="1"/>
</dbReference>
<evidence type="ECO:0000256" key="2">
    <source>
        <dbReference type="ARBA" id="ARBA00002803"/>
    </source>
</evidence>
<dbReference type="PROSITE" id="PS51177">
    <property type="entry name" value="LUMAZINE_BIND"/>
    <property type="match status" value="2"/>
</dbReference>
<dbReference type="InterPro" id="IPR001783">
    <property type="entry name" value="Lumazine-bd"/>
</dbReference>
<dbReference type="CDD" id="cd00402">
    <property type="entry name" value="Riboflavin_synthase_like"/>
    <property type="match status" value="1"/>
</dbReference>
<reference evidence="13 14" key="1">
    <citation type="submission" date="2020-08" db="EMBL/GenBank/DDBJ databases">
        <title>Genomic Encyclopedia of Type Strains, Phase IV (KMG-IV): sequencing the most valuable type-strain genomes for metagenomic binning, comparative biology and taxonomic classification.</title>
        <authorList>
            <person name="Goeker M."/>
        </authorList>
    </citation>
    <scope>NUCLEOTIDE SEQUENCE [LARGE SCALE GENOMIC DNA]</scope>
    <source>
        <strain evidence="13 14">DSM 102850</strain>
    </source>
</reference>
<dbReference type="FunFam" id="2.40.30.20:FF:000004">
    <property type="entry name" value="Riboflavin synthase, alpha subunit"/>
    <property type="match status" value="1"/>
</dbReference>
<evidence type="ECO:0000256" key="3">
    <source>
        <dbReference type="ARBA" id="ARBA00004887"/>
    </source>
</evidence>
<evidence type="ECO:0000256" key="1">
    <source>
        <dbReference type="ARBA" id="ARBA00000968"/>
    </source>
</evidence>
<keyword evidence="14" id="KW-1185">Reference proteome</keyword>
<dbReference type="InterPro" id="IPR026017">
    <property type="entry name" value="Lumazine-bd_dom"/>
</dbReference>
<sequence length="197" mass="21441">MFTGLVEEMGTVRGVTRGEDSFTLEIGAGVVLDDVKLGDSIAVNGVCLSVTEFGADWFRVGLAPETLRRTDLGDLTEGMRVNLERSVLPTTRMGGHYVQGHVDGTGRIASFEREADALWVRIETDPALMKYVVEKGYVAVDGTSLTVVETGADWFTLTLVAHTQPLIVLPTKAPGDRVNIEADIMAKYAEKILEARR</sequence>
<evidence type="ECO:0000259" key="12">
    <source>
        <dbReference type="PROSITE" id="PS51177"/>
    </source>
</evidence>
<dbReference type="RefSeq" id="WP_183819239.1">
    <property type="nucleotide sequence ID" value="NZ_JACHOB010000006.1"/>
</dbReference>
<comment type="catalytic activity">
    <reaction evidence="1">
        <text>2 6,7-dimethyl-8-(1-D-ribityl)lumazine + H(+) = 5-amino-6-(D-ribitylamino)uracil + riboflavin</text>
        <dbReference type="Rhea" id="RHEA:20772"/>
        <dbReference type="ChEBI" id="CHEBI:15378"/>
        <dbReference type="ChEBI" id="CHEBI:15934"/>
        <dbReference type="ChEBI" id="CHEBI:57986"/>
        <dbReference type="ChEBI" id="CHEBI:58201"/>
        <dbReference type="EC" id="2.5.1.9"/>
    </reaction>
</comment>
<comment type="subunit">
    <text evidence="4">Homotrimer.</text>
</comment>
<comment type="pathway">
    <text evidence="3">Cofactor biosynthesis; riboflavin biosynthesis; riboflavin from 2-hydroxy-3-oxobutyl phosphate and 5-amino-6-(D-ribitylamino)uracil: step 2/2.</text>
</comment>
<evidence type="ECO:0000256" key="10">
    <source>
        <dbReference type="NCBIfam" id="TIGR00187"/>
    </source>
</evidence>
<dbReference type="EC" id="2.5.1.9" evidence="5 10"/>
<keyword evidence="8 13" id="KW-0808">Transferase</keyword>
<dbReference type="Proteomes" id="UP000563524">
    <property type="component" value="Unassembled WGS sequence"/>
</dbReference>
<feature type="domain" description="Lumazine-binding" evidence="12">
    <location>
        <begin position="1"/>
        <end position="96"/>
    </location>
</feature>